<dbReference type="OrthoDB" id="9789406at2"/>
<accession>A0A1H7VHK2</accession>
<dbReference type="PROSITE" id="PS00460">
    <property type="entry name" value="GLUTATHIONE_PEROXID_1"/>
    <property type="match status" value="1"/>
</dbReference>
<name>A0A1H7VHK2_9BACT</name>
<evidence type="ECO:0000256" key="4">
    <source>
        <dbReference type="RuleBase" id="RU000499"/>
    </source>
</evidence>
<evidence type="ECO:0000256" key="1">
    <source>
        <dbReference type="ARBA" id="ARBA00006926"/>
    </source>
</evidence>
<dbReference type="EMBL" id="FOBB01000003">
    <property type="protein sequence ID" value="SEM08389.1"/>
    <property type="molecule type" value="Genomic_DNA"/>
</dbReference>
<dbReference type="InterPro" id="IPR036249">
    <property type="entry name" value="Thioredoxin-like_sf"/>
</dbReference>
<comment type="similarity">
    <text evidence="1 4">Belongs to the glutathione peroxidase family.</text>
</comment>
<protein>
    <recommendedName>
        <fullName evidence="4">Glutathione peroxidase</fullName>
    </recommendedName>
</protein>
<organism evidence="5 6">
    <name type="scientific">Chitinophaga rupis</name>
    <dbReference type="NCBI Taxonomy" id="573321"/>
    <lineage>
        <taxon>Bacteria</taxon>
        <taxon>Pseudomonadati</taxon>
        <taxon>Bacteroidota</taxon>
        <taxon>Chitinophagia</taxon>
        <taxon>Chitinophagales</taxon>
        <taxon>Chitinophagaceae</taxon>
        <taxon>Chitinophaga</taxon>
    </lineage>
</organism>
<evidence type="ECO:0000256" key="2">
    <source>
        <dbReference type="ARBA" id="ARBA00022559"/>
    </source>
</evidence>
<dbReference type="Gene3D" id="3.40.30.10">
    <property type="entry name" value="Glutaredoxin"/>
    <property type="match status" value="1"/>
</dbReference>
<dbReference type="GO" id="GO:0004601">
    <property type="term" value="F:peroxidase activity"/>
    <property type="evidence" value="ECO:0007669"/>
    <property type="project" value="UniProtKB-KW"/>
</dbReference>
<dbReference type="PANTHER" id="PTHR11592">
    <property type="entry name" value="GLUTATHIONE PEROXIDASE"/>
    <property type="match status" value="1"/>
</dbReference>
<dbReference type="CDD" id="cd00340">
    <property type="entry name" value="GSH_Peroxidase"/>
    <property type="match status" value="1"/>
</dbReference>
<proteinExistence type="inferred from homology"/>
<dbReference type="RefSeq" id="WP_089912915.1">
    <property type="nucleotide sequence ID" value="NZ_FOBB01000003.1"/>
</dbReference>
<keyword evidence="6" id="KW-1185">Reference proteome</keyword>
<keyword evidence="3 4" id="KW-0560">Oxidoreductase</keyword>
<dbReference type="AlphaFoldDB" id="A0A1H7VHK2"/>
<dbReference type="InterPro" id="IPR029759">
    <property type="entry name" value="GPX_AS"/>
</dbReference>
<reference evidence="5 6" key="1">
    <citation type="submission" date="2016-10" db="EMBL/GenBank/DDBJ databases">
        <authorList>
            <person name="de Groot N.N."/>
        </authorList>
    </citation>
    <scope>NUCLEOTIDE SEQUENCE [LARGE SCALE GENOMIC DNA]</scope>
    <source>
        <strain evidence="5 6">DSM 21039</strain>
    </source>
</reference>
<dbReference type="PRINTS" id="PR01011">
    <property type="entry name" value="GLUTPROXDASE"/>
</dbReference>
<dbReference type="PROSITE" id="PS51355">
    <property type="entry name" value="GLUTATHIONE_PEROXID_3"/>
    <property type="match status" value="1"/>
</dbReference>
<evidence type="ECO:0000313" key="5">
    <source>
        <dbReference type="EMBL" id="SEM08389.1"/>
    </source>
</evidence>
<dbReference type="GO" id="GO:0006979">
    <property type="term" value="P:response to oxidative stress"/>
    <property type="evidence" value="ECO:0007669"/>
    <property type="project" value="InterPro"/>
</dbReference>
<dbReference type="PANTHER" id="PTHR11592:SF78">
    <property type="entry name" value="GLUTATHIONE PEROXIDASE"/>
    <property type="match status" value="1"/>
</dbReference>
<sequence length="194" mass="21647">MTGKQSFLKKLYPLIMRLSRLFGSRNKTLFNEAGKRPPVPLSSLTIIDNQGNLVPMSKFNGKKLLLVNTASDCGFTGQYKALQQLQELMPELVIIGFPANDFSEQEKGSDKEIAQFCQANYGVTFMLAAKSSVVKGAQQNQVFRWLSDMSYNGWNQQAPEWNFSKYVVNASGVLLYYFGPAVSPLSEEVLAALR</sequence>
<dbReference type="STRING" id="573321.SAMN04488505_103328"/>
<dbReference type="InterPro" id="IPR000889">
    <property type="entry name" value="Glutathione_peroxidase"/>
</dbReference>
<dbReference type="SUPFAM" id="SSF52833">
    <property type="entry name" value="Thioredoxin-like"/>
    <property type="match status" value="1"/>
</dbReference>
<gene>
    <name evidence="5" type="ORF">SAMN04488505_103328</name>
</gene>
<dbReference type="Proteomes" id="UP000198984">
    <property type="component" value="Unassembled WGS sequence"/>
</dbReference>
<keyword evidence="2 4" id="KW-0575">Peroxidase</keyword>
<evidence type="ECO:0000256" key="3">
    <source>
        <dbReference type="ARBA" id="ARBA00023002"/>
    </source>
</evidence>
<dbReference type="Pfam" id="PF00255">
    <property type="entry name" value="GSHPx"/>
    <property type="match status" value="1"/>
</dbReference>
<evidence type="ECO:0000313" key="6">
    <source>
        <dbReference type="Proteomes" id="UP000198984"/>
    </source>
</evidence>